<evidence type="ECO:0000313" key="9">
    <source>
        <dbReference type="EMBL" id="KTQ96033.1"/>
    </source>
</evidence>
<reference evidence="9 10" key="1">
    <citation type="journal article" date="2016" name="Front. Microbiol.">
        <title>Genomic Resource of Rice Seed Associated Bacteria.</title>
        <authorList>
            <person name="Midha S."/>
            <person name="Bansal K."/>
            <person name="Sharma S."/>
            <person name="Kumar N."/>
            <person name="Patil P.P."/>
            <person name="Chaudhry V."/>
            <person name="Patil P.B."/>
        </authorList>
    </citation>
    <scope>NUCLEOTIDE SEQUENCE [LARGE SCALE GENOMIC DNA]</scope>
    <source>
        <strain evidence="9 10">NS226</strain>
    </source>
</reference>
<proteinExistence type="inferred from homology"/>
<keyword evidence="3 7" id="KW-0812">Transmembrane</keyword>
<dbReference type="GO" id="GO:0005886">
    <property type="term" value="C:plasma membrane"/>
    <property type="evidence" value="ECO:0007669"/>
    <property type="project" value="UniProtKB-SubCell"/>
</dbReference>
<dbReference type="AlphaFoldDB" id="A0A175R8U8"/>
<keyword evidence="4 7" id="KW-1133">Transmembrane helix</keyword>
<evidence type="ECO:0000256" key="7">
    <source>
        <dbReference type="SAM" id="Phobius"/>
    </source>
</evidence>
<feature type="transmembrane region" description="Helical" evidence="7">
    <location>
        <begin position="150"/>
        <end position="167"/>
    </location>
</feature>
<evidence type="ECO:0000256" key="2">
    <source>
        <dbReference type="ARBA" id="ARBA00022475"/>
    </source>
</evidence>
<keyword evidence="5 7" id="KW-0472">Membrane</keyword>
<gene>
    <name evidence="9" type="ORF">NS226_09165</name>
</gene>
<evidence type="ECO:0000256" key="6">
    <source>
        <dbReference type="ARBA" id="ARBA00043993"/>
    </source>
</evidence>
<dbReference type="InterPro" id="IPR049453">
    <property type="entry name" value="Memb_transporter_dom"/>
</dbReference>
<feature type="transmembrane region" description="Helical" evidence="7">
    <location>
        <begin position="80"/>
        <end position="97"/>
    </location>
</feature>
<dbReference type="PANTHER" id="PTHR30509">
    <property type="entry name" value="P-HYDROXYBENZOIC ACID EFFLUX PUMP SUBUNIT-RELATED"/>
    <property type="match status" value="1"/>
</dbReference>
<feature type="domain" description="Integral membrane bound transporter" evidence="8">
    <location>
        <begin position="342"/>
        <end position="468"/>
    </location>
</feature>
<feature type="transmembrane region" description="Helical" evidence="7">
    <location>
        <begin position="126"/>
        <end position="144"/>
    </location>
</feature>
<comment type="similarity">
    <text evidence="6">Belongs to the YccS/YhfK family.</text>
</comment>
<comment type="subcellular location">
    <subcellularLocation>
        <location evidence="1">Cell membrane</location>
        <topology evidence="1">Multi-pass membrane protein</topology>
    </subcellularLocation>
</comment>
<dbReference type="EMBL" id="LDPZ01000018">
    <property type="protein sequence ID" value="KTQ96033.1"/>
    <property type="molecule type" value="Genomic_DNA"/>
</dbReference>
<evidence type="ECO:0000259" key="8">
    <source>
        <dbReference type="Pfam" id="PF13515"/>
    </source>
</evidence>
<feature type="transmembrane region" description="Helical" evidence="7">
    <location>
        <begin position="405"/>
        <end position="421"/>
    </location>
</feature>
<dbReference type="STRING" id="401562.NS365_10315"/>
<feature type="transmembrane region" description="Helical" evidence="7">
    <location>
        <begin position="26"/>
        <end position="44"/>
    </location>
</feature>
<dbReference type="OrthoDB" id="7431670at2"/>
<evidence type="ECO:0000256" key="3">
    <source>
        <dbReference type="ARBA" id="ARBA00022692"/>
    </source>
</evidence>
<dbReference type="PATRIC" id="fig|401562.3.peg.1225"/>
<dbReference type="RefSeq" id="WP_058634739.1">
    <property type="nucleotide sequence ID" value="NZ_LDPZ01000018.1"/>
</dbReference>
<organism evidence="9 10">
    <name type="scientific">Aureimonas ureilytica</name>
    <dbReference type="NCBI Taxonomy" id="401562"/>
    <lineage>
        <taxon>Bacteria</taxon>
        <taxon>Pseudomonadati</taxon>
        <taxon>Pseudomonadota</taxon>
        <taxon>Alphaproteobacteria</taxon>
        <taxon>Hyphomicrobiales</taxon>
        <taxon>Aurantimonadaceae</taxon>
        <taxon>Aureimonas</taxon>
    </lineage>
</organism>
<sequence>MPRSAFLERLHGWLAGTDPGLVRLRMASRVTLTLVFVGLSLTLLNLVQPLPVISFAIGLILALQNAIAIKDRSAVGRAQTRVLCAAAGLGVLVPIALVGQRSGLLDGFFLVVTFAAVYARKWGLRWNAAGMFAFMACFVGIYFHAAVSDLPTIALALLLCGGVAHLVREILLPDRPAFDFAQTLRAVEERIGTLVSRIRAGKRAGWPEEARRAAIAAEGQVRSAIAIAEGLLPDDASVAERQTPAAVLAIKLFDLHLATETTLAAALDTEADAASYESRLAGTLDRLAKARLQLRRSADGLDEHQLEGPGLALPTAAQTPVPWHRQPSFRLALQVTLACALAMAGGLWVSEQRWFWAVLTAFLVFVNTQSRGDALLRSVDRAIGTGVGIVVGILVATLLHGSFALPLGLIVLCVFLAFYFVQVSYGALTFFVTVALSLVYGLLGSFSPDLLVLRLKETLVGALAGMLVSFFVFPTRTENISRRGVDSFLAELDRLLETILENRRGNASSWKVLAVTRALDRRHTEIVTIVRPLESGWISAPRRKLVRLGLLRLAALAYWAHRLASTADMPRSADAQGPDAEEFDRSIARCRADIATLRSGVGHFFRHSTTPALTPTDWVSASRDLDAPDAALALHALRHILHQATADAAGGSTRSAIAP</sequence>
<evidence type="ECO:0000256" key="1">
    <source>
        <dbReference type="ARBA" id="ARBA00004651"/>
    </source>
</evidence>
<feature type="transmembrane region" description="Helical" evidence="7">
    <location>
        <begin position="50"/>
        <end position="68"/>
    </location>
</feature>
<feature type="transmembrane region" description="Helical" evidence="7">
    <location>
        <begin position="103"/>
        <end position="119"/>
    </location>
</feature>
<dbReference type="PANTHER" id="PTHR30509:SF9">
    <property type="entry name" value="MULTIDRUG RESISTANCE PROTEIN MDTO"/>
    <property type="match status" value="1"/>
</dbReference>
<name>A0A175R8U8_9HYPH</name>
<evidence type="ECO:0000256" key="4">
    <source>
        <dbReference type="ARBA" id="ARBA00022989"/>
    </source>
</evidence>
<comment type="caution">
    <text evidence="9">The sequence shown here is derived from an EMBL/GenBank/DDBJ whole genome shotgun (WGS) entry which is preliminary data.</text>
</comment>
<feature type="transmembrane region" description="Helical" evidence="7">
    <location>
        <begin position="382"/>
        <end position="399"/>
    </location>
</feature>
<dbReference type="Proteomes" id="UP000078272">
    <property type="component" value="Unassembled WGS sequence"/>
</dbReference>
<accession>A0A175R8U8</accession>
<dbReference type="Pfam" id="PF13515">
    <property type="entry name" value="FUSC_2"/>
    <property type="match status" value="1"/>
</dbReference>
<protein>
    <recommendedName>
        <fullName evidence="8">Integral membrane bound transporter domain-containing protein</fullName>
    </recommendedName>
</protein>
<keyword evidence="2" id="KW-1003">Cell membrane</keyword>
<feature type="transmembrane region" description="Helical" evidence="7">
    <location>
        <begin position="458"/>
        <end position="475"/>
    </location>
</feature>
<feature type="transmembrane region" description="Helical" evidence="7">
    <location>
        <begin position="331"/>
        <end position="348"/>
    </location>
</feature>
<evidence type="ECO:0000256" key="5">
    <source>
        <dbReference type="ARBA" id="ARBA00023136"/>
    </source>
</evidence>
<evidence type="ECO:0000313" key="10">
    <source>
        <dbReference type="Proteomes" id="UP000078272"/>
    </source>
</evidence>